<feature type="transmembrane region" description="Helical" evidence="2">
    <location>
        <begin position="37"/>
        <end position="57"/>
    </location>
</feature>
<dbReference type="AlphaFoldDB" id="A0A182Q7Q9"/>
<evidence type="ECO:0000256" key="1">
    <source>
        <dbReference type="SAM" id="MobiDB-lite"/>
    </source>
</evidence>
<keyword evidence="4" id="KW-1185">Reference proteome</keyword>
<evidence type="ECO:0000256" key="2">
    <source>
        <dbReference type="SAM" id="Phobius"/>
    </source>
</evidence>
<feature type="compositionally biased region" description="Polar residues" evidence="1">
    <location>
        <begin position="59"/>
        <end position="70"/>
    </location>
</feature>
<evidence type="ECO:0000313" key="3">
    <source>
        <dbReference type="EnsemblMetazoa" id="AFAF004714-PA"/>
    </source>
</evidence>
<sequence>MFYCTASENGSANYRIGSDKTRPSKPTKKMELTKCMLVRFLAFCCLVHLTASLPFSFPDGTSSSAPTSRQEAFEGRSIRGNSGSSGSSNRNQFPDIYSRYQVHENDPDPPGLRPTVGPFLNRPGSITSPPPLHTTRSDRPNAAFNRLPPSKNDEPIQAEPADDYDDVDNEDVGEEEEGQPDKPVPVSASAPFNRPPIAGGGGGGASNTVNNLFYGLNDKFGGLAGGLTSLFGENRHKFKYKRRKPGQPCIPYSLFHKLKYGRDLQGNPVDPKTLLPHLNLVLADVNYYAPNNNYGGDHASDTGTGGAVFNNHFYDAVGGYPCQGISFGGGGGGGFPHRPFKPHRPHGGPLGFFGQGGLFDWVSSADQVQSDEGVGDGASSGNRPTVVFNLNDAIDTVATNWKPGESFQMMMSVIANFITQVAGGAAAPVADVATDVRKINREFFSLFG</sequence>
<organism evidence="3 4">
    <name type="scientific">Anopheles farauti</name>
    <dbReference type="NCBI Taxonomy" id="69004"/>
    <lineage>
        <taxon>Eukaryota</taxon>
        <taxon>Metazoa</taxon>
        <taxon>Ecdysozoa</taxon>
        <taxon>Arthropoda</taxon>
        <taxon>Hexapoda</taxon>
        <taxon>Insecta</taxon>
        <taxon>Pterygota</taxon>
        <taxon>Neoptera</taxon>
        <taxon>Endopterygota</taxon>
        <taxon>Diptera</taxon>
        <taxon>Nematocera</taxon>
        <taxon>Culicoidea</taxon>
        <taxon>Culicidae</taxon>
        <taxon>Anophelinae</taxon>
        <taxon>Anopheles</taxon>
    </lineage>
</organism>
<feature type="region of interest" description="Disordered" evidence="1">
    <location>
        <begin position="57"/>
        <end position="202"/>
    </location>
</feature>
<protein>
    <submittedName>
        <fullName evidence="3">Uncharacterized protein</fullName>
    </submittedName>
</protein>
<dbReference type="STRING" id="69004.A0A182Q7Q9"/>
<dbReference type="EMBL" id="AXCN02000123">
    <property type="status" value="NOT_ANNOTATED_CDS"/>
    <property type="molecule type" value="Genomic_DNA"/>
</dbReference>
<dbReference type="Proteomes" id="UP000075886">
    <property type="component" value="Unassembled WGS sequence"/>
</dbReference>
<accession>A0A182Q7Q9</accession>
<feature type="compositionally biased region" description="Low complexity" evidence="1">
    <location>
        <begin position="78"/>
        <end position="91"/>
    </location>
</feature>
<keyword evidence="2" id="KW-0812">Transmembrane</keyword>
<keyword evidence="2" id="KW-1133">Transmembrane helix</keyword>
<reference evidence="3" key="2">
    <citation type="submission" date="2020-05" db="UniProtKB">
        <authorList>
            <consortium name="EnsemblMetazoa"/>
        </authorList>
    </citation>
    <scope>IDENTIFICATION</scope>
    <source>
        <strain evidence="3">FAR1</strain>
    </source>
</reference>
<proteinExistence type="predicted"/>
<dbReference type="EnsemblMetazoa" id="AFAF004714-RA">
    <property type="protein sequence ID" value="AFAF004714-PA"/>
    <property type="gene ID" value="AFAF004714"/>
</dbReference>
<dbReference type="VEuPathDB" id="VectorBase:AFAF004714"/>
<evidence type="ECO:0000313" key="4">
    <source>
        <dbReference type="Proteomes" id="UP000075886"/>
    </source>
</evidence>
<feature type="compositionally biased region" description="Acidic residues" evidence="1">
    <location>
        <begin position="160"/>
        <end position="178"/>
    </location>
</feature>
<reference evidence="4" key="1">
    <citation type="submission" date="2014-01" db="EMBL/GenBank/DDBJ databases">
        <title>The Genome Sequence of Anopheles farauti FAR1 (V2).</title>
        <authorList>
            <consortium name="The Broad Institute Genomics Platform"/>
            <person name="Neafsey D.E."/>
            <person name="Besansky N."/>
            <person name="Howell P."/>
            <person name="Walton C."/>
            <person name="Young S.K."/>
            <person name="Zeng Q."/>
            <person name="Gargeya S."/>
            <person name="Fitzgerald M."/>
            <person name="Haas B."/>
            <person name="Abouelleil A."/>
            <person name="Allen A.W."/>
            <person name="Alvarado L."/>
            <person name="Arachchi H.M."/>
            <person name="Berlin A.M."/>
            <person name="Chapman S.B."/>
            <person name="Gainer-Dewar J."/>
            <person name="Goldberg J."/>
            <person name="Griggs A."/>
            <person name="Gujja S."/>
            <person name="Hansen M."/>
            <person name="Howarth C."/>
            <person name="Imamovic A."/>
            <person name="Ireland A."/>
            <person name="Larimer J."/>
            <person name="McCowan C."/>
            <person name="Murphy C."/>
            <person name="Pearson M."/>
            <person name="Poon T.W."/>
            <person name="Priest M."/>
            <person name="Roberts A."/>
            <person name="Saif S."/>
            <person name="Shea T."/>
            <person name="Sisk P."/>
            <person name="Sykes S."/>
            <person name="Wortman J."/>
            <person name="Nusbaum C."/>
            <person name="Birren B."/>
        </authorList>
    </citation>
    <scope>NUCLEOTIDE SEQUENCE [LARGE SCALE GENOMIC DNA]</scope>
    <source>
        <strain evidence="4">FAR1</strain>
    </source>
</reference>
<name>A0A182Q7Q9_9DIPT</name>
<keyword evidence="2" id="KW-0472">Membrane</keyword>